<sequence length="921" mass="101755">MIKMRKTLLATAMMTCFGVSSYVHANAPADMGVVNEEKLIEMLVRTGVVDSHASDAVKHEALRKYLAKKINHGFKGDAQLDKKALLNRAKVLKAMKAGNGRNKLNVFALDISKKRNDKVLALLIDFPDLPWDDNQLTPELTDMFYQSYTPDHYQKLLFSDSGYTGPDGQNLISMRQYYHQESGDSYGVSGQVMGWYHASHNAAYYGGHTASGGNDLNPQQLVREALDQLAKDPNINLADYDIEDRYDYDNDGDYREPDGVIDHLMVFHSSVGEEAGGGALGEDAIWSHRHNLGQFYVLKGTQSTVPGRFDGQYAAYDYTMQPIDAAAGVCSHEYGHDLGLPDEYDTQYTGRGEPVSYWSIMSSGSWGGTVPGTEPTSFSAWCKAFLQDAVGGNWTDDTEISLDALNKHAKVIKLSQTTDTDHQNLIKIPLPQKQIEDLPPYEGKYDFYSDKGDSLNNKMTRTFTIPAASKVTLKFKAWYQIEKDYDFARVTVNGQSITGNITTMDDPQTTGLVPAISGKSDGWVDAEFDLSQWAGQEIELGFEYITDGGLAMAGFYLDNLALDADGVTTVIDDAESTPSFTFDGFRLNNGYHLADHYYLLQWRSHNGVDAGLGHINRFGGQIMSFEPGLLIWYVDESLTDNWVGEHPGKGWIGVVDADQNALVWADSGTAAQTRYQVRDAAFSLKDQAPLTLKNSSGDILEDSSLIATPDFADSKDYSDPEQPDAGRLLLELGLQIDVLEQGENDEYGLIKISRTSTPNTAPEAAFDLKVNDLTVTATNLSSDSDGKIVSYHWDFSNGQTSSEESPTWTYAQKGTYRVTLTVTDDQGATKTLNRWVTVTDPNKAPVAQARYVAHNLKVSMWSTSWDQGGRIVDTQWTLPDGEVKHGQSFSKTFTSHGQYNVLLTVTDNEGASTTKTIQLDL</sequence>
<dbReference type="InterPro" id="IPR012300">
    <property type="entry name" value="Pept_M6_InhA"/>
</dbReference>
<keyword evidence="6 12" id="KW-0732">Signal</keyword>
<dbReference type="RefSeq" id="WP_073605872.1">
    <property type="nucleotide sequence ID" value="NZ_FQXZ01000046.1"/>
</dbReference>
<dbReference type="Pfam" id="PF20774">
    <property type="entry name" value="InhA-like_VEG"/>
    <property type="match status" value="1"/>
</dbReference>
<evidence type="ECO:0000259" key="13">
    <source>
        <dbReference type="PROSITE" id="PS50093"/>
    </source>
</evidence>
<comment type="cofactor">
    <cofactor evidence="1">
        <name>Zn(2+)</name>
        <dbReference type="ChEBI" id="CHEBI:29105"/>
    </cofactor>
</comment>
<dbReference type="NCBIfam" id="TIGR03296">
    <property type="entry name" value="M6dom_TIGR03296"/>
    <property type="match status" value="1"/>
</dbReference>
<feature type="chain" id="PRO_5012545152" evidence="12">
    <location>
        <begin position="26"/>
        <end position="921"/>
    </location>
</feature>
<evidence type="ECO:0000256" key="10">
    <source>
        <dbReference type="ARBA" id="ARBA00023026"/>
    </source>
</evidence>
<dbReference type="Pfam" id="PF05547">
    <property type="entry name" value="Peptidase_M6"/>
    <property type="match status" value="1"/>
</dbReference>
<keyword evidence="11" id="KW-0482">Metalloprotease</keyword>
<reference evidence="14 15" key="1">
    <citation type="submission" date="2016-11" db="EMBL/GenBank/DDBJ databases">
        <authorList>
            <person name="Jaros S."/>
            <person name="Januszkiewicz K."/>
            <person name="Wedrychowicz H."/>
        </authorList>
    </citation>
    <scope>NUCLEOTIDE SEQUENCE [LARGE SCALE GENOMIC DNA]</scope>
    <source>
        <strain evidence="14 15">CECT 7868</strain>
    </source>
</reference>
<dbReference type="Pfam" id="PF20773">
    <property type="entry name" value="InhA-like_MAM"/>
    <property type="match status" value="1"/>
</dbReference>
<dbReference type="Gene3D" id="2.60.40.10">
    <property type="entry name" value="Immunoglobulins"/>
    <property type="match status" value="2"/>
</dbReference>
<evidence type="ECO:0000256" key="3">
    <source>
        <dbReference type="ARBA" id="ARBA00022525"/>
    </source>
</evidence>
<dbReference type="GO" id="GO:0005576">
    <property type="term" value="C:extracellular region"/>
    <property type="evidence" value="ECO:0007669"/>
    <property type="project" value="UniProtKB-SubCell"/>
</dbReference>
<dbReference type="CDD" id="cd00146">
    <property type="entry name" value="PKD"/>
    <property type="match status" value="2"/>
</dbReference>
<dbReference type="InterPro" id="IPR000601">
    <property type="entry name" value="PKD_dom"/>
</dbReference>
<evidence type="ECO:0000256" key="1">
    <source>
        <dbReference type="ARBA" id="ARBA00001947"/>
    </source>
</evidence>
<dbReference type="PROSITE" id="PS50093">
    <property type="entry name" value="PKD"/>
    <property type="match status" value="2"/>
</dbReference>
<name>A0A1M6DPD0_9VIBR</name>
<dbReference type="InterPro" id="IPR035986">
    <property type="entry name" value="PKD_dom_sf"/>
</dbReference>
<dbReference type="InterPro" id="IPR008757">
    <property type="entry name" value="Peptidase_M6-like_domain"/>
</dbReference>
<dbReference type="SUPFAM" id="SSF49299">
    <property type="entry name" value="PKD domain"/>
    <property type="match status" value="2"/>
</dbReference>
<gene>
    <name evidence="14" type="primary">ina</name>
    <name evidence="14" type="ORF">VA7868_04285</name>
</gene>
<protein>
    <submittedName>
        <fullName evidence="14">Immune inhibitor A</fullName>
        <ecNumber evidence="14">3.4.24.-</ecNumber>
    </submittedName>
</protein>
<dbReference type="STRING" id="1216006.VA7868_04285"/>
<keyword evidence="9" id="KW-0106">Calcium</keyword>
<evidence type="ECO:0000256" key="11">
    <source>
        <dbReference type="ARBA" id="ARBA00023049"/>
    </source>
</evidence>
<dbReference type="InterPro" id="IPR048665">
    <property type="entry name" value="InhA-like_VEG"/>
</dbReference>
<dbReference type="Pfam" id="PF18911">
    <property type="entry name" value="PKD_4"/>
    <property type="match status" value="2"/>
</dbReference>
<keyword evidence="10" id="KW-0843">Virulence</keyword>
<evidence type="ECO:0000256" key="7">
    <source>
        <dbReference type="ARBA" id="ARBA00022801"/>
    </source>
</evidence>
<evidence type="ECO:0000256" key="12">
    <source>
        <dbReference type="SAM" id="SignalP"/>
    </source>
</evidence>
<evidence type="ECO:0000256" key="6">
    <source>
        <dbReference type="ARBA" id="ARBA00022729"/>
    </source>
</evidence>
<dbReference type="AlphaFoldDB" id="A0A1M6DPD0"/>
<keyword evidence="15" id="KW-1185">Reference proteome</keyword>
<dbReference type="GO" id="GO:0046872">
    <property type="term" value="F:metal ion binding"/>
    <property type="evidence" value="ECO:0007669"/>
    <property type="project" value="UniProtKB-KW"/>
</dbReference>
<dbReference type="EMBL" id="FQXZ01000046">
    <property type="protein sequence ID" value="SHI75097.1"/>
    <property type="molecule type" value="Genomic_DNA"/>
</dbReference>
<feature type="domain" description="PKD" evidence="13">
    <location>
        <begin position="875"/>
        <end position="921"/>
    </location>
</feature>
<dbReference type="Proteomes" id="UP000184608">
    <property type="component" value="Unassembled WGS sequence"/>
</dbReference>
<keyword evidence="5" id="KW-0479">Metal-binding</keyword>
<feature type="domain" description="PKD" evidence="13">
    <location>
        <begin position="780"/>
        <end position="843"/>
    </location>
</feature>
<keyword evidence="7 14" id="KW-0378">Hydrolase</keyword>
<evidence type="ECO:0000256" key="8">
    <source>
        <dbReference type="ARBA" id="ARBA00022833"/>
    </source>
</evidence>
<accession>A0A1M6DPD0</accession>
<keyword evidence="8" id="KW-0862">Zinc</keyword>
<dbReference type="SUPFAM" id="SSF55486">
    <property type="entry name" value="Metalloproteases ('zincins'), catalytic domain"/>
    <property type="match status" value="1"/>
</dbReference>
<dbReference type="PIRSF" id="PIRSF007519">
    <property type="entry name" value="Protease_InhA"/>
    <property type="match status" value="1"/>
</dbReference>
<dbReference type="SMART" id="SM00089">
    <property type="entry name" value="PKD"/>
    <property type="match status" value="2"/>
</dbReference>
<keyword evidence="3" id="KW-0964">Secreted</keyword>
<keyword evidence="4" id="KW-0645">Protease</keyword>
<organism evidence="14 15">
    <name type="scientific">Vibrio aerogenes CECT 7868</name>
    <dbReference type="NCBI Taxonomy" id="1216006"/>
    <lineage>
        <taxon>Bacteria</taxon>
        <taxon>Pseudomonadati</taxon>
        <taxon>Pseudomonadota</taxon>
        <taxon>Gammaproteobacteria</taxon>
        <taxon>Vibrionales</taxon>
        <taxon>Vibrionaceae</taxon>
        <taxon>Vibrio</taxon>
    </lineage>
</organism>
<evidence type="ECO:0000313" key="15">
    <source>
        <dbReference type="Proteomes" id="UP000184608"/>
    </source>
</evidence>
<dbReference type="InterPro" id="IPR013783">
    <property type="entry name" value="Ig-like_fold"/>
</dbReference>
<evidence type="ECO:0000313" key="14">
    <source>
        <dbReference type="EMBL" id="SHI75097.1"/>
    </source>
</evidence>
<evidence type="ECO:0000256" key="4">
    <source>
        <dbReference type="ARBA" id="ARBA00022670"/>
    </source>
</evidence>
<dbReference type="EC" id="3.4.24.-" evidence="14"/>
<comment type="subcellular location">
    <subcellularLocation>
        <location evidence="2">Secreted</location>
    </subcellularLocation>
</comment>
<dbReference type="InterPro" id="IPR022409">
    <property type="entry name" value="PKD/Chitinase_dom"/>
</dbReference>
<dbReference type="GO" id="GO:0006508">
    <property type="term" value="P:proteolysis"/>
    <property type="evidence" value="ECO:0007669"/>
    <property type="project" value="UniProtKB-KW"/>
</dbReference>
<dbReference type="OrthoDB" id="275270at2"/>
<evidence type="ECO:0000256" key="9">
    <source>
        <dbReference type="ARBA" id="ARBA00022837"/>
    </source>
</evidence>
<proteinExistence type="predicted"/>
<evidence type="ECO:0000256" key="2">
    <source>
        <dbReference type="ARBA" id="ARBA00004613"/>
    </source>
</evidence>
<evidence type="ECO:0000256" key="5">
    <source>
        <dbReference type="ARBA" id="ARBA00022723"/>
    </source>
</evidence>
<dbReference type="PANTHER" id="PTHR13062:SF12">
    <property type="entry name" value="ALPHA-2-MACROGLOBULIN DOMAIN-CONTAINING PROTEIN"/>
    <property type="match status" value="1"/>
</dbReference>
<dbReference type="GO" id="GO:0008237">
    <property type="term" value="F:metallopeptidase activity"/>
    <property type="evidence" value="ECO:0007669"/>
    <property type="project" value="UniProtKB-KW"/>
</dbReference>
<dbReference type="PANTHER" id="PTHR13062">
    <property type="entry name" value="COLLAGENASE"/>
    <property type="match status" value="1"/>
</dbReference>
<feature type="signal peptide" evidence="12">
    <location>
        <begin position="1"/>
        <end position="25"/>
    </location>
</feature>